<sequence>MGIPLPRPLLVLPLLLLLGGCWDIKEIENINYVAAIGIDVEERQYVVYAQMLDFTSVAKMETGKSDKTAQIWVGKAKGPTLDLAINKLYDTTQQRTMWSHVTTIIVSENALRAQALLRDDLIGRFEEFRHTSWIYGAKGSIEKLLIAHPFFNVSALNTISHEPLEVHEQKSFIDPVRYMSFMSEVTEPASTVLLPALAIESHTWRKNGKTDPKQFIDGAFTVSEGKYSGPLGNKQLTGLRWTDKNTYRSPLVVEKNGEAAAVLSLENPQIKWSVAFADGLPKYRLRVTMNGNVTETLNDISRDEIVNWAAEKVRSEIVDTYRAGIRRQIDVYNLNHLLFKRHPKRWSRFKSEERPVLNEDSLDRVDVHIHLNHAGMRMLPNPT</sequence>
<dbReference type="InterPro" id="IPR008844">
    <property type="entry name" value="Spore_GerAC-like"/>
</dbReference>
<evidence type="ECO:0000256" key="1">
    <source>
        <dbReference type="ARBA" id="ARBA00004635"/>
    </source>
</evidence>
<dbReference type="RefSeq" id="WP_378048185.1">
    <property type="nucleotide sequence ID" value="NZ_JBHMDN010000016.1"/>
</dbReference>
<comment type="similarity">
    <text evidence="2">Belongs to the GerABKC lipoprotein family.</text>
</comment>
<evidence type="ECO:0000259" key="9">
    <source>
        <dbReference type="Pfam" id="PF25198"/>
    </source>
</evidence>
<keyword evidence="3" id="KW-0309">Germination</keyword>
<comment type="caution">
    <text evidence="10">The sequence shown here is derived from an EMBL/GenBank/DDBJ whole genome shotgun (WGS) entry which is preliminary data.</text>
</comment>
<evidence type="ECO:0000256" key="6">
    <source>
        <dbReference type="ARBA" id="ARBA00023139"/>
    </source>
</evidence>
<evidence type="ECO:0000256" key="2">
    <source>
        <dbReference type="ARBA" id="ARBA00007886"/>
    </source>
</evidence>
<comment type="subcellular location">
    <subcellularLocation>
        <location evidence="1">Membrane</location>
        <topology evidence="1">Lipid-anchor</topology>
    </subcellularLocation>
</comment>
<keyword evidence="11" id="KW-1185">Reference proteome</keyword>
<dbReference type="PANTHER" id="PTHR35789:SF1">
    <property type="entry name" value="SPORE GERMINATION PROTEIN B3"/>
    <property type="match status" value="1"/>
</dbReference>
<accession>A0ABW2F4L3</accession>
<evidence type="ECO:0000313" key="11">
    <source>
        <dbReference type="Proteomes" id="UP001596378"/>
    </source>
</evidence>
<evidence type="ECO:0000256" key="4">
    <source>
        <dbReference type="ARBA" id="ARBA00022729"/>
    </source>
</evidence>
<keyword evidence="5" id="KW-0472">Membrane</keyword>
<keyword evidence="7" id="KW-0449">Lipoprotein</keyword>
<evidence type="ECO:0000256" key="3">
    <source>
        <dbReference type="ARBA" id="ARBA00022544"/>
    </source>
</evidence>
<dbReference type="InterPro" id="IPR046953">
    <property type="entry name" value="Spore_GerAC-like_C"/>
</dbReference>
<dbReference type="Gene3D" id="3.30.300.210">
    <property type="entry name" value="Nutrient germinant receptor protein C, domain 3"/>
    <property type="match status" value="1"/>
</dbReference>
<dbReference type="Pfam" id="PF25198">
    <property type="entry name" value="Spore_GerAC_N"/>
    <property type="match status" value="1"/>
</dbReference>
<evidence type="ECO:0000259" key="8">
    <source>
        <dbReference type="Pfam" id="PF05504"/>
    </source>
</evidence>
<keyword evidence="6" id="KW-0564">Palmitate</keyword>
<dbReference type="NCBIfam" id="TIGR02887">
    <property type="entry name" value="spore_ger_x_C"/>
    <property type="match status" value="1"/>
</dbReference>
<dbReference type="Proteomes" id="UP001596378">
    <property type="component" value="Unassembled WGS sequence"/>
</dbReference>
<feature type="domain" description="Spore germination GerAC-like C-terminal" evidence="8">
    <location>
        <begin position="224"/>
        <end position="352"/>
    </location>
</feature>
<keyword evidence="4" id="KW-0732">Signal</keyword>
<dbReference type="Pfam" id="PF05504">
    <property type="entry name" value="Spore_GerAC"/>
    <property type="match status" value="1"/>
</dbReference>
<evidence type="ECO:0000256" key="7">
    <source>
        <dbReference type="ARBA" id="ARBA00023288"/>
    </source>
</evidence>
<proteinExistence type="inferred from homology"/>
<gene>
    <name evidence="10" type="ORF">ACFQMJ_04120</name>
</gene>
<dbReference type="EMBL" id="JBHTAI010000002">
    <property type="protein sequence ID" value="MFC7147716.1"/>
    <property type="molecule type" value="Genomic_DNA"/>
</dbReference>
<reference evidence="11" key="1">
    <citation type="journal article" date="2019" name="Int. J. Syst. Evol. Microbiol.">
        <title>The Global Catalogue of Microorganisms (GCM) 10K type strain sequencing project: providing services to taxonomists for standard genome sequencing and annotation.</title>
        <authorList>
            <consortium name="The Broad Institute Genomics Platform"/>
            <consortium name="The Broad Institute Genome Sequencing Center for Infectious Disease"/>
            <person name="Wu L."/>
            <person name="Ma J."/>
        </authorList>
    </citation>
    <scope>NUCLEOTIDE SEQUENCE [LARGE SCALE GENOMIC DNA]</scope>
    <source>
        <strain evidence="11">KCTC 12907</strain>
    </source>
</reference>
<organism evidence="10 11">
    <name type="scientific">Cohnella cellulosilytica</name>
    <dbReference type="NCBI Taxonomy" id="986710"/>
    <lineage>
        <taxon>Bacteria</taxon>
        <taxon>Bacillati</taxon>
        <taxon>Bacillota</taxon>
        <taxon>Bacilli</taxon>
        <taxon>Bacillales</taxon>
        <taxon>Paenibacillaceae</taxon>
        <taxon>Cohnella</taxon>
    </lineage>
</organism>
<dbReference type="PANTHER" id="PTHR35789">
    <property type="entry name" value="SPORE GERMINATION PROTEIN B3"/>
    <property type="match status" value="1"/>
</dbReference>
<name>A0ABW2F4L3_9BACL</name>
<dbReference type="InterPro" id="IPR038501">
    <property type="entry name" value="Spore_GerAC_C_sf"/>
</dbReference>
<dbReference type="PROSITE" id="PS51257">
    <property type="entry name" value="PROKAR_LIPOPROTEIN"/>
    <property type="match status" value="1"/>
</dbReference>
<protein>
    <submittedName>
        <fullName evidence="10">Ger(X)C family spore germination protein</fullName>
    </submittedName>
</protein>
<evidence type="ECO:0000256" key="5">
    <source>
        <dbReference type="ARBA" id="ARBA00023136"/>
    </source>
</evidence>
<feature type="domain" description="Spore germination protein N-terminal" evidence="9">
    <location>
        <begin position="23"/>
        <end position="198"/>
    </location>
</feature>
<evidence type="ECO:0000313" key="10">
    <source>
        <dbReference type="EMBL" id="MFC7147716.1"/>
    </source>
</evidence>
<dbReference type="InterPro" id="IPR057336">
    <property type="entry name" value="GerAC_N"/>
</dbReference>